<evidence type="ECO:0000313" key="7">
    <source>
        <dbReference type="Proteomes" id="UP000632766"/>
    </source>
</evidence>
<dbReference type="GO" id="GO:0030170">
    <property type="term" value="F:pyridoxal phosphate binding"/>
    <property type="evidence" value="ECO:0007669"/>
    <property type="project" value="TreeGrafter"/>
</dbReference>
<dbReference type="Gene3D" id="3.90.1150.10">
    <property type="entry name" value="Aspartate Aminotransferase, domain 1"/>
    <property type="match status" value="1"/>
</dbReference>
<evidence type="ECO:0000313" key="6">
    <source>
        <dbReference type="EMBL" id="MBH8560620.1"/>
    </source>
</evidence>
<dbReference type="GO" id="GO:0008483">
    <property type="term" value="F:transaminase activity"/>
    <property type="evidence" value="ECO:0007669"/>
    <property type="project" value="UniProtKB-KW"/>
</dbReference>
<dbReference type="Proteomes" id="UP000632766">
    <property type="component" value="Unassembled WGS sequence"/>
</dbReference>
<evidence type="ECO:0000256" key="1">
    <source>
        <dbReference type="ARBA" id="ARBA00022898"/>
    </source>
</evidence>
<dbReference type="InterPro" id="IPR015422">
    <property type="entry name" value="PyrdxlP-dep_Trfase_small"/>
</dbReference>
<dbReference type="InterPro" id="IPR000653">
    <property type="entry name" value="DegT/StrS_aminotransferase"/>
</dbReference>
<dbReference type="SUPFAM" id="SSF53383">
    <property type="entry name" value="PLP-dependent transferases"/>
    <property type="match status" value="1"/>
</dbReference>
<keyword evidence="6" id="KW-0808">Transferase</keyword>
<keyword evidence="1 4" id="KW-0663">Pyridoxal phosphate</keyword>
<feature type="modified residue" description="N6-(pyridoxal phosphate)lysine" evidence="4">
    <location>
        <position position="191"/>
    </location>
</feature>
<evidence type="ECO:0000256" key="2">
    <source>
        <dbReference type="ARBA" id="ARBA00037999"/>
    </source>
</evidence>
<dbReference type="PANTHER" id="PTHR30244">
    <property type="entry name" value="TRANSAMINASE"/>
    <property type="match status" value="1"/>
</dbReference>
<keyword evidence="6" id="KW-0032">Aminotransferase</keyword>
<comment type="caution">
    <text evidence="6">The sequence shown here is derived from an EMBL/GenBank/DDBJ whole genome shotgun (WGS) entry which is preliminary data.</text>
</comment>
<dbReference type="EMBL" id="JAECZC010000001">
    <property type="protein sequence ID" value="MBH8560620.1"/>
    <property type="molecule type" value="Genomic_DNA"/>
</dbReference>
<dbReference type="AlphaFoldDB" id="A0A8J7L611"/>
<dbReference type="InterPro" id="IPR015421">
    <property type="entry name" value="PyrdxlP-dep_Trfase_major"/>
</dbReference>
<name>A0A8J7L611_9NOST</name>
<reference evidence="6 7" key="1">
    <citation type="journal article" date="2021" name="Int. J. Syst. Evol. Microbiol.">
        <title>Amazonocrinis nigriterrae gen. nov., sp. nov., Atlanticothrix silvestris gen. nov., sp. nov. and Dendronalium phyllosphericum gen. nov., sp. nov., nostocacean cyanobacteria from Brazilian environments.</title>
        <authorList>
            <person name="Alvarenga D.O."/>
            <person name="Andreote A.P.D."/>
            <person name="Branco L.H.Z."/>
            <person name="Delbaje E."/>
            <person name="Cruz R.B."/>
            <person name="Varani A.M."/>
            <person name="Fiore M.F."/>
        </authorList>
    </citation>
    <scope>NUCLEOTIDE SEQUENCE [LARGE SCALE GENOMIC DNA]</scope>
    <source>
        <strain evidence="6 7">CENA67</strain>
    </source>
</reference>
<evidence type="ECO:0000256" key="3">
    <source>
        <dbReference type="PIRSR" id="PIRSR000390-1"/>
    </source>
</evidence>
<dbReference type="Pfam" id="PF01041">
    <property type="entry name" value="DegT_DnrJ_EryC1"/>
    <property type="match status" value="1"/>
</dbReference>
<evidence type="ECO:0000256" key="5">
    <source>
        <dbReference type="RuleBase" id="RU004508"/>
    </source>
</evidence>
<dbReference type="CDD" id="cd00616">
    <property type="entry name" value="AHBA_syn"/>
    <property type="match status" value="1"/>
</dbReference>
<protein>
    <submittedName>
        <fullName evidence="6">DegT/DnrJ/EryC1/StrS family aminotransferase</fullName>
    </submittedName>
</protein>
<comment type="similarity">
    <text evidence="2 5">Belongs to the DegT/DnrJ/EryC1 family.</text>
</comment>
<accession>A0A8J7L611</accession>
<dbReference type="PIRSF" id="PIRSF000390">
    <property type="entry name" value="PLP_StrS"/>
    <property type="match status" value="1"/>
</dbReference>
<keyword evidence="7" id="KW-1185">Reference proteome</keyword>
<proteinExistence type="inferred from homology"/>
<evidence type="ECO:0000256" key="4">
    <source>
        <dbReference type="PIRSR" id="PIRSR000390-2"/>
    </source>
</evidence>
<organism evidence="6 7">
    <name type="scientific">Amazonocrinis nigriterrae CENA67</name>
    <dbReference type="NCBI Taxonomy" id="2794033"/>
    <lineage>
        <taxon>Bacteria</taxon>
        <taxon>Bacillati</taxon>
        <taxon>Cyanobacteriota</taxon>
        <taxon>Cyanophyceae</taxon>
        <taxon>Nostocales</taxon>
        <taxon>Nostocaceae</taxon>
        <taxon>Amazonocrinis</taxon>
        <taxon>Amazonocrinis nigriterrae</taxon>
    </lineage>
</organism>
<feature type="active site" description="Proton acceptor" evidence="3">
    <location>
        <position position="191"/>
    </location>
</feature>
<dbReference type="GO" id="GO:0000271">
    <property type="term" value="P:polysaccharide biosynthetic process"/>
    <property type="evidence" value="ECO:0007669"/>
    <property type="project" value="TreeGrafter"/>
</dbReference>
<dbReference type="InterPro" id="IPR015424">
    <property type="entry name" value="PyrdxlP-dep_Trfase"/>
</dbReference>
<dbReference type="Gene3D" id="3.40.640.10">
    <property type="entry name" value="Type I PLP-dependent aspartate aminotransferase-like (Major domain)"/>
    <property type="match status" value="1"/>
</dbReference>
<dbReference type="RefSeq" id="WP_198122689.1">
    <property type="nucleotide sequence ID" value="NZ_JAECZC010000001.1"/>
</dbReference>
<gene>
    <name evidence="6" type="ORF">I8748_00080</name>
</gene>
<dbReference type="PANTHER" id="PTHR30244:SF36">
    <property type="entry name" value="3-OXO-GLUCOSE-6-PHOSPHATE:GLUTAMATE AMINOTRANSFERASE"/>
    <property type="match status" value="1"/>
</dbReference>
<sequence>MNKTTVKIPFVDLKIQHQPIETQLHQAIHAILERGDFILGQALADFEAAFAAASGAEYGVGVASGTDAIALGLQACNIGAGDEVILPANTFIATLIGVLRAGAKPILVDCDPKTALIDLSAAAKAITPQTKAIIPVHLYGQMVSPRQLLDFADTYKLLIFEDAAQAHLAERDGYRAGSVGIAAAFSFYPSKNLGAFGDGGMLLTRDPDVAQKMVRLRNYGASQKYFHVEPGTNSRLDTLQAAVLLEKLPHLPQWNRDRLTIAQQYDIELAPLASAGIIPVQNQSDSGHVYHLYVIKVDESCVVERQQIQDKLTADGIQTGIHYPIPCHLQPAFTYLGYQQGDFPQAEKLAQQILSLPMYPGLSSSQIKEVVAAIANIALPSSNTEDDSSVAIGSRAA</sequence>